<keyword evidence="4 8" id="KW-1133">Transmembrane helix</keyword>
<dbReference type="InterPro" id="IPR031155">
    <property type="entry name" value="DUR"/>
</dbReference>
<dbReference type="Gene3D" id="1.20.1730.10">
    <property type="entry name" value="Sodium/glucose cotransporter"/>
    <property type="match status" value="1"/>
</dbReference>
<evidence type="ECO:0000313" key="10">
    <source>
        <dbReference type="Proteomes" id="UP001396898"/>
    </source>
</evidence>
<feature type="transmembrane region" description="Helical" evidence="8">
    <location>
        <begin position="14"/>
        <end position="36"/>
    </location>
</feature>
<protein>
    <recommendedName>
        <fullName evidence="11">Urea active transporter</fullName>
    </recommendedName>
</protein>
<comment type="similarity">
    <text evidence="2 6">Belongs to the sodium:solute symporter (SSF) (TC 2.A.21) family.</text>
</comment>
<comment type="caution">
    <text evidence="9">The sequence shown here is derived from an EMBL/GenBank/DDBJ whole genome shotgun (WGS) entry which is preliminary data.</text>
</comment>
<comment type="subcellular location">
    <subcellularLocation>
        <location evidence="1">Membrane</location>
        <topology evidence="1">Multi-pass membrane protein</topology>
    </subcellularLocation>
</comment>
<dbReference type="EMBL" id="JAQQWI010000016">
    <property type="protein sequence ID" value="KAK8008171.1"/>
    <property type="molecule type" value="Genomic_DNA"/>
</dbReference>
<evidence type="ECO:0000313" key="9">
    <source>
        <dbReference type="EMBL" id="KAK8008171.1"/>
    </source>
</evidence>
<reference evidence="9 10" key="1">
    <citation type="submission" date="2023-01" db="EMBL/GenBank/DDBJ databases">
        <title>Analysis of 21 Apiospora genomes using comparative genomics revels a genus with tremendous synthesis potential of carbohydrate active enzymes and secondary metabolites.</title>
        <authorList>
            <person name="Sorensen T."/>
        </authorList>
    </citation>
    <scope>NUCLEOTIDE SEQUENCE [LARGE SCALE GENOMIC DNA]</scope>
    <source>
        <strain evidence="9 10">CBS 20057</strain>
    </source>
</reference>
<feature type="transmembrane region" description="Helical" evidence="8">
    <location>
        <begin position="489"/>
        <end position="511"/>
    </location>
</feature>
<feature type="transmembrane region" description="Helical" evidence="8">
    <location>
        <begin position="450"/>
        <end position="469"/>
    </location>
</feature>
<dbReference type="PANTHER" id="PTHR46154">
    <property type="match status" value="1"/>
</dbReference>
<dbReference type="InterPro" id="IPR038377">
    <property type="entry name" value="Na/Glc_symporter_sf"/>
</dbReference>
<dbReference type="InterPro" id="IPR001734">
    <property type="entry name" value="Na/solute_symporter"/>
</dbReference>
<evidence type="ECO:0000256" key="2">
    <source>
        <dbReference type="ARBA" id="ARBA00006434"/>
    </source>
</evidence>
<evidence type="ECO:0000256" key="4">
    <source>
        <dbReference type="ARBA" id="ARBA00022989"/>
    </source>
</evidence>
<feature type="transmembrane region" description="Helical" evidence="8">
    <location>
        <begin position="139"/>
        <end position="162"/>
    </location>
</feature>
<feature type="transmembrane region" description="Helical" evidence="8">
    <location>
        <begin position="93"/>
        <end position="111"/>
    </location>
</feature>
<feature type="transmembrane region" description="Helical" evidence="8">
    <location>
        <begin position="168"/>
        <end position="186"/>
    </location>
</feature>
<keyword evidence="10" id="KW-1185">Reference proteome</keyword>
<proteinExistence type="inferred from homology"/>
<evidence type="ECO:0000256" key="1">
    <source>
        <dbReference type="ARBA" id="ARBA00004141"/>
    </source>
</evidence>
<gene>
    <name evidence="9" type="ORF">PG991_010722</name>
</gene>
<evidence type="ECO:0000256" key="8">
    <source>
        <dbReference type="SAM" id="Phobius"/>
    </source>
</evidence>
<dbReference type="PANTHER" id="PTHR46154:SF2">
    <property type="entry name" value="SOLUTE SYMPORTER FAMILY TRANSPORTER (AFU_ORTHOLOGUE AFUA_6G03200)"/>
    <property type="match status" value="1"/>
</dbReference>
<name>A0ABR1RC43_9PEZI</name>
<feature type="transmembrane region" description="Helical" evidence="8">
    <location>
        <begin position="621"/>
        <end position="640"/>
    </location>
</feature>
<feature type="transmembrane region" description="Helical" evidence="8">
    <location>
        <begin position="303"/>
        <end position="329"/>
    </location>
</feature>
<feature type="region of interest" description="Disordered" evidence="7">
    <location>
        <begin position="530"/>
        <end position="586"/>
    </location>
</feature>
<dbReference type="PROSITE" id="PS50283">
    <property type="entry name" value="NA_SOLUT_SYMP_3"/>
    <property type="match status" value="1"/>
</dbReference>
<feature type="transmembrane region" description="Helical" evidence="8">
    <location>
        <begin position="652"/>
        <end position="671"/>
    </location>
</feature>
<dbReference type="Pfam" id="PF00474">
    <property type="entry name" value="SSF"/>
    <property type="match status" value="1"/>
</dbReference>
<dbReference type="Proteomes" id="UP001396898">
    <property type="component" value="Unassembled WGS sequence"/>
</dbReference>
<feature type="transmembrane region" description="Helical" evidence="8">
    <location>
        <begin position="266"/>
        <end position="283"/>
    </location>
</feature>
<keyword evidence="5 8" id="KW-0472">Membrane</keyword>
<organism evidence="9 10">
    <name type="scientific">Apiospora marii</name>
    <dbReference type="NCBI Taxonomy" id="335849"/>
    <lineage>
        <taxon>Eukaryota</taxon>
        <taxon>Fungi</taxon>
        <taxon>Dikarya</taxon>
        <taxon>Ascomycota</taxon>
        <taxon>Pezizomycotina</taxon>
        <taxon>Sordariomycetes</taxon>
        <taxon>Xylariomycetidae</taxon>
        <taxon>Amphisphaeriales</taxon>
        <taxon>Apiosporaceae</taxon>
        <taxon>Apiospora</taxon>
    </lineage>
</organism>
<feature type="transmembrane region" description="Helical" evidence="8">
    <location>
        <begin position="341"/>
        <end position="360"/>
    </location>
</feature>
<feature type="transmembrane region" description="Helical" evidence="8">
    <location>
        <begin position="367"/>
        <end position="391"/>
    </location>
</feature>
<accession>A0ABR1RC43</accession>
<evidence type="ECO:0000256" key="7">
    <source>
        <dbReference type="SAM" id="MobiDB-lite"/>
    </source>
</evidence>
<evidence type="ECO:0000256" key="5">
    <source>
        <dbReference type="ARBA" id="ARBA00023136"/>
    </source>
</evidence>
<sequence length="703" mass="74328">MATHDGIQVLDSGVGYGVVIGIGAFFALLMLALTWLQNRYTAYSTKQAEEFNTASRSVKPGLIAAGIVSSWTWSSTLLTSSTFAYSYGICGPMWYGAMGTSQILLFSLIAIKIKSNAPGAHTMPEIILSRHGKPAHLTYLFFGLATNMLVGACLVLGGAQVTAGLSGVNVYGTIFLIPLVVAAYVIAGGLRSTFIADYAHTVILFAAIFVFCFEMYVPSLSSAGSIAGRLSGGIDGFYRALQEAGETNPVPGNHGGSYLTFKSNDGLVFAVDLLVAGFANVWLDQAYWQRAIASRPETSVRAYLFGGVAWYGIPFAFGTAMGLGCVALTGTGSFPTFPDPLTAAQNGAGLSAPASAVALLGRGGAGLMLLLLFMAVTSSTSAELIAVSSLITFDVYKTYLKPAASSTEFCCILNAVNINLTWVLTILGVLVGGASIPVGLVLLWPRMSTVATLAAPWVGLAFGMLAWLLTTRYRSGRITVETSGDVLNALAGNLVSAGTGTVLAVVLSFVYPGQHAASDSDPEARRRMHKINGMRPPPRTSTDGVSDSPQVAGEKSRDGRGDAETPDPATPPHDVTSDPPQPDTLAPTGNAIVDFLEASYIEPMAADEVRKATRLAQGFNLVYWLLVIFLVPFTLFGTQWEFTLAGFRGWCVVSFIWVWCSMGICVIWPLVESRGTMASIARGLFRDVRSSGGERGRSGQSTV</sequence>
<feature type="transmembrane region" description="Helical" evidence="8">
    <location>
        <begin position="198"/>
        <end position="217"/>
    </location>
</feature>
<feature type="compositionally biased region" description="Polar residues" evidence="7">
    <location>
        <begin position="540"/>
        <end position="549"/>
    </location>
</feature>
<dbReference type="CDD" id="cd11476">
    <property type="entry name" value="SLC5sbd_DUR3"/>
    <property type="match status" value="1"/>
</dbReference>
<feature type="compositionally biased region" description="Basic and acidic residues" evidence="7">
    <location>
        <begin position="554"/>
        <end position="563"/>
    </location>
</feature>
<evidence type="ECO:0008006" key="11">
    <source>
        <dbReference type="Google" id="ProtNLM"/>
    </source>
</evidence>
<evidence type="ECO:0000256" key="6">
    <source>
        <dbReference type="RuleBase" id="RU362091"/>
    </source>
</evidence>
<evidence type="ECO:0000256" key="3">
    <source>
        <dbReference type="ARBA" id="ARBA00022692"/>
    </source>
</evidence>
<feature type="transmembrane region" description="Helical" evidence="8">
    <location>
        <begin position="422"/>
        <end position="443"/>
    </location>
</feature>
<keyword evidence="3 8" id="KW-0812">Transmembrane</keyword>